<dbReference type="EMBL" id="FP236843">
    <property type="protein sequence ID" value="CAX58748.1"/>
    <property type="molecule type" value="Genomic_DNA"/>
</dbReference>
<comment type="function">
    <text evidence="12">Translocates 4-amino-4-deoxy-L-arabinose-phosphoundecaprenol (alpha-L-Ara4N-phosphoundecaprenol) from the cytoplasmic to the periplasmic side of the inner membrane.</text>
</comment>
<evidence type="ECO:0000256" key="8">
    <source>
        <dbReference type="ARBA" id="ARBA00022985"/>
    </source>
</evidence>
<dbReference type="Proteomes" id="UP000008793">
    <property type="component" value="Chromosome"/>
</dbReference>
<dbReference type="PANTHER" id="PTHR30561:SF9">
    <property type="entry name" value="4-AMINO-4-DEOXY-L-ARABINOSE-PHOSPHOUNDECAPRENOL FLIPPASE SUBUNIT ARNF-RELATED"/>
    <property type="match status" value="1"/>
</dbReference>
<dbReference type="InterPro" id="IPR037185">
    <property type="entry name" value="EmrE-like"/>
</dbReference>
<evidence type="ECO:0000256" key="9">
    <source>
        <dbReference type="ARBA" id="ARBA00022989"/>
    </source>
</evidence>
<keyword evidence="10 12" id="KW-0443">Lipid metabolism</keyword>
<keyword evidence="8 12" id="KW-0448">Lipopolysaccharide biosynthesis</keyword>
<evidence type="ECO:0000256" key="10">
    <source>
        <dbReference type="ARBA" id="ARBA00023098"/>
    </source>
</evidence>
<keyword evidence="13" id="KW-0675">Receptor</keyword>
<evidence type="ECO:0000256" key="12">
    <source>
        <dbReference type="HAMAP-Rule" id="MF_00538"/>
    </source>
</evidence>
<keyword evidence="7 12" id="KW-0812">Transmembrane</keyword>
<dbReference type="GeneID" id="90511234"/>
<comment type="similarity">
    <text evidence="12">Belongs to the ArnF family.</text>
</comment>
<evidence type="ECO:0000256" key="5">
    <source>
        <dbReference type="ARBA" id="ARBA00022519"/>
    </source>
</evidence>
<dbReference type="GO" id="GO:0009245">
    <property type="term" value="P:lipid A biosynthetic process"/>
    <property type="evidence" value="ECO:0007669"/>
    <property type="project" value="UniProtKB-UniRule"/>
</dbReference>
<dbReference type="GO" id="GO:0009103">
    <property type="term" value="P:lipopolysaccharide biosynthetic process"/>
    <property type="evidence" value="ECO:0007669"/>
    <property type="project" value="UniProtKB-UniRule"/>
</dbReference>
<keyword evidence="6 12" id="KW-0441">Lipid A biosynthesis</keyword>
<dbReference type="NCBIfam" id="NF002816">
    <property type="entry name" value="PRK02971.1-2"/>
    <property type="match status" value="1"/>
</dbReference>
<keyword evidence="4 12" id="KW-0444">Lipid biosynthesis</keyword>
<evidence type="ECO:0000256" key="3">
    <source>
        <dbReference type="ARBA" id="ARBA00022475"/>
    </source>
</evidence>
<evidence type="ECO:0000256" key="6">
    <source>
        <dbReference type="ARBA" id="ARBA00022556"/>
    </source>
</evidence>
<comment type="caution">
    <text evidence="12">Lacks conserved residue(s) required for the propagation of feature annotation.</text>
</comment>
<comment type="subunit">
    <text evidence="12">Heterodimer of ArnE and ArnF.</text>
</comment>
<proteinExistence type="inferred from homology"/>
<dbReference type="AlphaFoldDB" id="D8MPJ1"/>
<dbReference type="HAMAP" id="MF_00538">
    <property type="entry name" value="Flippase_ArnF"/>
    <property type="match status" value="1"/>
</dbReference>
<feature type="transmembrane region" description="Helical" evidence="12">
    <location>
        <begin position="103"/>
        <end position="121"/>
    </location>
</feature>
<dbReference type="GO" id="GO:1901505">
    <property type="term" value="F:carbohydrate derivative transmembrane transporter activity"/>
    <property type="evidence" value="ECO:0007669"/>
    <property type="project" value="InterPro"/>
</dbReference>
<evidence type="ECO:0000256" key="7">
    <source>
        <dbReference type="ARBA" id="ARBA00022692"/>
    </source>
</evidence>
<keyword evidence="5 12" id="KW-0997">Cell inner membrane</keyword>
<organism evidence="14">
    <name type="scientific">Erwinia billingiae (strain Eb661)</name>
    <dbReference type="NCBI Taxonomy" id="634500"/>
    <lineage>
        <taxon>Bacteria</taxon>
        <taxon>Pseudomonadati</taxon>
        <taxon>Pseudomonadota</taxon>
        <taxon>Gammaproteobacteria</taxon>
        <taxon>Enterobacterales</taxon>
        <taxon>Erwiniaceae</taxon>
        <taxon>Erwinia</taxon>
    </lineage>
</organism>
<dbReference type="GO" id="GO:0005886">
    <property type="term" value="C:plasma membrane"/>
    <property type="evidence" value="ECO:0007669"/>
    <property type="project" value="UniProtKB-SubCell"/>
</dbReference>
<keyword evidence="14" id="KW-1185">Reference proteome</keyword>
<evidence type="ECO:0000256" key="4">
    <source>
        <dbReference type="ARBA" id="ARBA00022516"/>
    </source>
</evidence>
<keyword evidence="2 12" id="KW-0813">Transport</keyword>
<evidence type="ECO:0000256" key="11">
    <source>
        <dbReference type="ARBA" id="ARBA00023136"/>
    </source>
</evidence>
<dbReference type="KEGG" id="ebi:EbC_12170"/>
<sequence>MGILWALCSVLLVGGAQLLLRWSMMSLPSVGEPSAFFSALLSWPFAASALFAGLAAYACSMLCWLLALRRIALSKAYPLLSLSYVLVWAAALILPAFNEVFQWGKLAGVALIFSGLLLICWRGDAVDSH</sequence>
<protein>
    <recommendedName>
        <fullName evidence="12">Probable 4-amino-4-deoxy-L-arabinose-phosphoundecaprenol flippase subunit ArnF</fullName>
        <shortName evidence="12">L-Ara4N-phosphoundecaprenol flippase subunit ArnF</shortName>
    </recommendedName>
    <alternativeName>
        <fullName evidence="12">Undecaprenyl phosphate-aminoarabinose flippase subunit ArnF</fullName>
    </alternativeName>
</protein>
<keyword evidence="9 12" id="KW-1133">Transmembrane helix</keyword>
<dbReference type="PANTHER" id="PTHR30561">
    <property type="entry name" value="SMR FAMILY PROTON-DEPENDENT DRUG EFFLUX TRANSPORTER SUGE"/>
    <property type="match status" value="1"/>
</dbReference>
<dbReference type="SUPFAM" id="SSF103481">
    <property type="entry name" value="Multidrug resistance efflux transporter EmrE"/>
    <property type="match status" value="1"/>
</dbReference>
<dbReference type="eggNOG" id="COG2076">
    <property type="taxonomic scope" value="Bacteria"/>
</dbReference>
<dbReference type="InterPro" id="IPR000390">
    <property type="entry name" value="Small_drug/metabolite_transptr"/>
</dbReference>
<dbReference type="STRING" id="634500.EbC_12170"/>
<evidence type="ECO:0000256" key="1">
    <source>
        <dbReference type="ARBA" id="ARBA00004651"/>
    </source>
</evidence>
<dbReference type="RefSeq" id="WP_013201244.1">
    <property type="nucleotide sequence ID" value="NC_014306.1"/>
</dbReference>
<comment type="subcellular location">
    <subcellularLocation>
        <location evidence="12">Cell inner membrane</location>
        <topology evidence="12">Multi-pass membrane protein</topology>
    </subcellularLocation>
    <subcellularLocation>
        <location evidence="1">Cell membrane</location>
        <topology evidence="1">Multi-pass membrane protein</topology>
    </subcellularLocation>
</comment>
<feature type="transmembrane region" description="Helical" evidence="12">
    <location>
        <begin position="79"/>
        <end position="97"/>
    </location>
</feature>
<keyword evidence="3 12" id="KW-1003">Cell membrane</keyword>
<name>D8MPJ1_ERWBE</name>
<feature type="transmembrane region" description="Helical" evidence="12">
    <location>
        <begin position="41"/>
        <end position="67"/>
    </location>
</feature>
<evidence type="ECO:0000313" key="13">
    <source>
        <dbReference type="EMBL" id="CAX58748.1"/>
    </source>
</evidence>
<reference evidence="13 14" key="1">
    <citation type="journal article" date="2010" name="BMC Genomics">
        <title>Genome comparison of the epiphytic bacteria Erwinia billingiae and E. tasmaniensis with the pear pathogen E. pyrifoliae.</title>
        <authorList>
            <person name="Kube M."/>
            <person name="Migdoll A.M."/>
            <person name="Gehring I."/>
            <person name="Heitmann K."/>
            <person name="Mayer Y."/>
            <person name="Kuhl H."/>
            <person name="Knaust F."/>
            <person name="Geider K."/>
            <person name="Reinhardt R."/>
        </authorList>
    </citation>
    <scope>NUCLEOTIDE SEQUENCE [LARGE SCALE GENOMIC DNA]</scope>
    <source>
        <strain evidence="13 14">Eb661</strain>
    </source>
</reference>
<dbReference type="InterPro" id="IPR022832">
    <property type="entry name" value="Flippase_ArnF"/>
</dbReference>
<dbReference type="UniPathway" id="UPA00030"/>
<dbReference type="Gene3D" id="1.10.3730.20">
    <property type="match status" value="1"/>
</dbReference>
<comment type="pathway">
    <text evidence="12">Bacterial outer membrane biogenesis; lipopolysaccharide biosynthesis.</text>
</comment>
<evidence type="ECO:0000313" key="14">
    <source>
        <dbReference type="Proteomes" id="UP000008793"/>
    </source>
</evidence>
<evidence type="ECO:0000256" key="2">
    <source>
        <dbReference type="ARBA" id="ARBA00022448"/>
    </source>
</evidence>
<keyword evidence="11 12" id="KW-0472">Membrane</keyword>
<gene>
    <name evidence="12" type="primary">arnF</name>
    <name evidence="13" type="ordered locus">EbC_12170</name>
</gene>
<accession>D8MPJ1</accession>
<dbReference type="HOGENOM" id="CLU_131462_1_0_6"/>